<dbReference type="AlphaFoldDB" id="A0A3B4TNG0"/>
<evidence type="ECO:0000256" key="1">
    <source>
        <dbReference type="ARBA" id="ARBA00004308"/>
    </source>
</evidence>
<dbReference type="STRING" id="41447.ENSSDUP00000007365"/>
<evidence type="ECO:0000313" key="8">
    <source>
        <dbReference type="Proteomes" id="UP000261420"/>
    </source>
</evidence>
<organism evidence="7 8">
    <name type="scientific">Seriola dumerili</name>
    <name type="common">Greater amberjack</name>
    <name type="synonym">Caranx dumerili</name>
    <dbReference type="NCBI Taxonomy" id="41447"/>
    <lineage>
        <taxon>Eukaryota</taxon>
        <taxon>Metazoa</taxon>
        <taxon>Chordata</taxon>
        <taxon>Craniata</taxon>
        <taxon>Vertebrata</taxon>
        <taxon>Euteleostomi</taxon>
        <taxon>Actinopterygii</taxon>
        <taxon>Neopterygii</taxon>
        <taxon>Teleostei</taxon>
        <taxon>Neoteleostei</taxon>
        <taxon>Acanthomorphata</taxon>
        <taxon>Carangaria</taxon>
        <taxon>Carangiformes</taxon>
        <taxon>Carangidae</taxon>
        <taxon>Seriola</taxon>
    </lineage>
</organism>
<reference evidence="7" key="2">
    <citation type="submission" date="2025-09" db="UniProtKB">
        <authorList>
            <consortium name="Ensembl"/>
        </authorList>
    </citation>
    <scope>IDENTIFICATION</scope>
</reference>
<evidence type="ECO:0000256" key="5">
    <source>
        <dbReference type="SAM" id="MobiDB-lite"/>
    </source>
</evidence>
<comment type="subcellular location">
    <subcellularLocation>
        <location evidence="1">Endomembrane system</location>
    </subcellularLocation>
</comment>
<name>A0A3B4TNG0_SERDU</name>
<proteinExistence type="predicted"/>
<dbReference type="Proteomes" id="UP000261420">
    <property type="component" value="Unplaced"/>
</dbReference>
<feature type="domain" description="PH" evidence="6">
    <location>
        <begin position="1"/>
        <end position="25"/>
    </location>
</feature>
<evidence type="ECO:0000313" key="7">
    <source>
        <dbReference type="Ensembl" id="ENSSDUP00000007365.1"/>
    </source>
</evidence>
<sequence length="136" mass="15438">LSLTAMAQQVEEAQQWSTAVKDAAAVIQSKEAQLQLVTDYCRHTQRAKTTMERQTAQLDAVKCPDQSSSKEAEQLSSLQRSMEESRTVLGELLVTYTKLCPHLSQSERATAQNKQRNLQEKWRGLERAVERTLHHT</sequence>
<dbReference type="PANTHER" id="PTHR14514">
    <property type="entry name" value="PKA ANCHORING PROTEIN"/>
    <property type="match status" value="1"/>
</dbReference>
<keyword evidence="8" id="KW-1185">Reference proteome</keyword>
<dbReference type="PANTHER" id="PTHR14514:SF4">
    <property type="entry name" value="NESPRIN-2"/>
    <property type="match status" value="1"/>
</dbReference>
<evidence type="ECO:0000256" key="4">
    <source>
        <dbReference type="ARBA" id="ARBA00023136"/>
    </source>
</evidence>
<keyword evidence="4" id="KW-0472">Membrane</keyword>
<reference evidence="7" key="1">
    <citation type="submission" date="2025-08" db="UniProtKB">
        <authorList>
            <consortium name="Ensembl"/>
        </authorList>
    </citation>
    <scope>IDENTIFICATION</scope>
</reference>
<keyword evidence="2" id="KW-0597">Phosphoprotein</keyword>
<protein>
    <submittedName>
        <fullName evidence="7">Si:dkeyp-77c8.3</fullName>
    </submittedName>
</protein>
<dbReference type="PROSITE" id="PS50003">
    <property type="entry name" value="PH_DOMAIN"/>
    <property type="match status" value="1"/>
</dbReference>
<dbReference type="GeneTree" id="ENSGT00940000176966"/>
<accession>A0A3B4TNG0</accession>
<evidence type="ECO:0000256" key="2">
    <source>
        <dbReference type="ARBA" id="ARBA00022553"/>
    </source>
</evidence>
<evidence type="ECO:0000259" key="6">
    <source>
        <dbReference type="PROSITE" id="PS50003"/>
    </source>
</evidence>
<dbReference type="Ensembl" id="ENSSDUT00000007504.1">
    <property type="protein sequence ID" value="ENSSDUP00000007365.1"/>
    <property type="gene ID" value="ENSSDUG00000005403.1"/>
</dbReference>
<feature type="region of interest" description="Disordered" evidence="5">
    <location>
        <begin position="58"/>
        <end position="82"/>
    </location>
</feature>
<dbReference type="OMA" id="CPVESSF"/>
<dbReference type="InterPro" id="IPR001849">
    <property type="entry name" value="PH_domain"/>
</dbReference>
<evidence type="ECO:0000256" key="3">
    <source>
        <dbReference type="ARBA" id="ARBA00022737"/>
    </source>
</evidence>
<keyword evidence="3" id="KW-0677">Repeat</keyword>